<feature type="domain" description="Fibrobacter succinogenes major paralogous" evidence="2">
    <location>
        <begin position="76"/>
        <end position="260"/>
    </location>
</feature>
<keyword evidence="1" id="KW-0732">Signal</keyword>
<comment type="caution">
    <text evidence="3">The sequence shown here is derived from an EMBL/GenBank/DDBJ whole genome shotgun (WGS) entry which is preliminary data.</text>
</comment>
<dbReference type="EMBL" id="JADKGY010000001">
    <property type="protein sequence ID" value="MBK9980964.1"/>
    <property type="molecule type" value="Genomic_DNA"/>
</dbReference>
<organism evidence="3 4">
    <name type="scientific">Candidatus Opimibacter skivensis</name>
    <dbReference type="NCBI Taxonomy" id="2982028"/>
    <lineage>
        <taxon>Bacteria</taxon>
        <taxon>Pseudomonadati</taxon>
        <taxon>Bacteroidota</taxon>
        <taxon>Saprospiria</taxon>
        <taxon>Saprospirales</taxon>
        <taxon>Saprospiraceae</taxon>
        <taxon>Candidatus Opimibacter</taxon>
    </lineage>
</organism>
<evidence type="ECO:0000259" key="2">
    <source>
        <dbReference type="Pfam" id="PF09603"/>
    </source>
</evidence>
<name>A0A9D7XLC3_9BACT</name>
<evidence type="ECO:0000313" key="4">
    <source>
        <dbReference type="Proteomes" id="UP000808337"/>
    </source>
</evidence>
<accession>A0A9D7XLC3</accession>
<evidence type="ECO:0000256" key="1">
    <source>
        <dbReference type="SAM" id="SignalP"/>
    </source>
</evidence>
<feature type="signal peptide" evidence="1">
    <location>
        <begin position="1"/>
        <end position="19"/>
    </location>
</feature>
<sequence length="261" mass="28141">MKKLLAILIFLSFTLAGLAQNVGIGTTAPSAKLDVNGTFKVADGTQGAGKILTSDATGLASWQPPPPPPGTNDPSVSICCQRWMTKNLDVATYRNGDAIPKVTDDAAWAALTTGAYCYYLNDSTTYAAIYGKLYNWYAVNDSRALAPEGWYIPTDFEWTTLGSCLGGNNGAGGPMKEMGTTHWTTPNTGATNLIGFTGLPGGYRFANGAFTLLVGDSGNWWSSTEANTDDAWFRYLFYSTDNLSRNLNNKRLGYSVRCLRD</sequence>
<gene>
    <name evidence="3" type="ORF">IPP15_00835</name>
</gene>
<dbReference type="AlphaFoldDB" id="A0A9D7XLC3"/>
<dbReference type="InterPro" id="IPR011871">
    <property type="entry name" value="Fib_succ_major"/>
</dbReference>
<dbReference type="NCBIfam" id="TIGR02145">
    <property type="entry name" value="Fib_succ_major"/>
    <property type="match status" value="1"/>
</dbReference>
<protein>
    <submittedName>
        <fullName evidence="3">Fibrobacter succinogenes major paralogous domain-containing protein</fullName>
    </submittedName>
</protein>
<dbReference type="Proteomes" id="UP000808337">
    <property type="component" value="Unassembled WGS sequence"/>
</dbReference>
<dbReference type="Pfam" id="PF09603">
    <property type="entry name" value="Fib_succ_major"/>
    <property type="match status" value="1"/>
</dbReference>
<evidence type="ECO:0000313" key="3">
    <source>
        <dbReference type="EMBL" id="MBK9980964.1"/>
    </source>
</evidence>
<feature type="chain" id="PRO_5038408719" evidence="1">
    <location>
        <begin position="20"/>
        <end position="261"/>
    </location>
</feature>
<reference evidence="3 4" key="1">
    <citation type="submission" date="2020-10" db="EMBL/GenBank/DDBJ databases">
        <title>Connecting structure to function with the recovery of over 1000 high-quality activated sludge metagenome-assembled genomes encoding full-length rRNA genes using long-read sequencing.</title>
        <authorList>
            <person name="Singleton C.M."/>
            <person name="Petriglieri F."/>
            <person name="Kristensen J.M."/>
            <person name="Kirkegaard R.H."/>
            <person name="Michaelsen T.Y."/>
            <person name="Andersen M.H."/>
            <person name="Karst S.M."/>
            <person name="Dueholm M.S."/>
            <person name="Nielsen P.H."/>
            <person name="Albertsen M."/>
        </authorList>
    </citation>
    <scope>NUCLEOTIDE SEQUENCE [LARGE SCALE GENOMIC DNA]</scope>
    <source>
        <strain evidence="3">Ribe_18-Q3-R11-54_MAXAC.273</strain>
    </source>
</reference>
<proteinExistence type="predicted"/>